<dbReference type="Pfam" id="PF14907">
    <property type="entry name" value="NTP_transf_5"/>
    <property type="match status" value="1"/>
</dbReference>
<dbReference type="STRING" id="1263103.BN741_01554"/>
<dbReference type="Proteomes" id="UP000018072">
    <property type="component" value="Unassembled WGS sequence"/>
</dbReference>
<dbReference type="Gene3D" id="3.30.460.40">
    <property type="match status" value="1"/>
</dbReference>
<dbReference type="AlphaFoldDB" id="R7H1U5"/>
<evidence type="ECO:0008006" key="3">
    <source>
        <dbReference type="Google" id="ProtNLM"/>
    </source>
</evidence>
<comment type="caution">
    <text evidence="1">The sequence shown here is derived from an EMBL/GenBank/DDBJ whole genome shotgun (WGS) entry which is preliminary data.</text>
</comment>
<reference evidence="1" key="1">
    <citation type="submission" date="2012-11" db="EMBL/GenBank/DDBJ databases">
        <title>Dependencies among metagenomic species, viruses, plasmids and units of genetic variation.</title>
        <authorList>
            <person name="Nielsen H.B."/>
            <person name="Almeida M."/>
            <person name="Juncker A.S."/>
            <person name="Rasmussen S."/>
            <person name="Li J."/>
            <person name="Sunagawa S."/>
            <person name="Plichta D."/>
            <person name="Gautier L."/>
            <person name="Le Chatelier E."/>
            <person name="Peletier E."/>
            <person name="Bonde I."/>
            <person name="Nielsen T."/>
            <person name="Manichanh C."/>
            <person name="Arumugam M."/>
            <person name="Batto J."/>
            <person name="Santos M.B.Q.D."/>
            <person name="Blom N."/>
            <person name="Borruel N."/>
            <person name="Burgdorf K.S."/>
            <person name="Boumezbeur F."/>
            <person name="Casellas F."/>
            <person name="Dore J."/>
            <person name="Guarner F."/>
            <person name="Hansen T."/>
            <person name="Hildebrand F."/>
            <person name="Kaas R.S."/>
            <person name="Kennedy S."/>
            <person name="Kristiansen K."/>
            <person name="Kultima J.R."/>
            <person name="Leonard P."/>
            <person name="Levenez F."/>
            <person name="Lund O."/>
            <person name="Moumen B."/>
            <person name="Le Paslier D."/>
            <person name="Pons N."/>
            <person name="Pedersen O."/>
            <person name="Prifti E."/>
            <person name="Qin J."/>
            <person name="Raes J."/>
            <person name="Tap J."/>
            <person name="Tims S."/>
            <person name="Ussery D.W."/>
            <person name="Yamada T."/>
            <person name="MetaHit consortium"/>
            <person name="Renault P."/>
            <person name="Sicheritz-Ponten T."/>
            <person name="Bork P."/>
            <person name="Wang J."/>
            <person name="Brunak S."/>
            <person name="Ehrlich S.D."/>
        </authorList>
    </citation>
    <scope>NUCLEOTIDE SEQUENCE [LARGE SCALE GENOMIC DNA]</scope>
</reference>
<dbReference type="RefSeq" id="WP_022430696.1">
    <property type="nucleotide sequence ID" value="NZ_FR899282.1"/>
</dbReference>
<name>R7H1U5_9BACT</name>
<evidence type="ECO:0000313" key="1">
    <source>
        <dbReference type="EMBL" id="CDE33305.1"/>
    </source>
</evidence>
<dbReference type="InterPro" id="IPR039498">
    <property type="entry name" value="NTP_transf_5"/>
</dbReference>
<organism evidence="1 2">
    <name type="scientific">Leyella stercorea CAG:629</name>
    <dbReference type="NCBI Taxonomy" id="1263103"/>
    <lineage>
        <taxon>Bacteria</taxon>
        <taxon>Pseudomonadati</taxon>
        <taxon>Bacteroidota</taxon>
        <taxon>Bacteroidia</taxon>
        <taxon>Bacteroidales</taxon>
        <taxon>Prevotellaceae</taxon>
        <taxon>Leyella</taxon>
    </lineage>
</organism>
<evidence type="ECO:0000313" key="2">
    <source>
        <dbReference type="Proteomes" id="UP000018072"/>
    </source>
</evidence>
<accession>R7H1U5</accession>
<gene>
    <name evidence="1" type="ORF">BN741_01554</name>
</gene>
<protein>
    <recommendedName>
        <fullName evidence="3">Nucleotidyltransferase family protein</fullName>
    </recommendedName>
</protein>
<sequence>MKNNLLDTAENALLEILKRVITGEDGTEKMELSVAGLNAVMRLAREHAVTGLVANAAMRNRIVIAGGEAEGRGEIVMRLMQQTMAHRQNQRRFEDAVGRFARLMKENGIAYVVFKGLAVARYYPEPFARTMGDVDFYVPQRDFLRAVDVIERGLHVVMDKEDVDKHYSFDWQGIRFEMHYQVETFGSHRHQHRFDRMIDEAMAEHTDSFTVCDSDGNETEVSVLPPTEDLIVVFKHWFNHLLVEGVGLRQTLDLVVLLNAYRDKINVGRLMTSLDGIGYMKAFRAMLAMMRRYLGLDWFDNFFVYNRCDERYADKLMTAVMESGNFGRKAYRNHTTGKKKSMETATRALRHCVKFFWLAPKDIICLIPRRIGITLKQKF</sequence>
<proteinExistence type="predicted"/>
<dbReference type="EMBL" id="CBIT010000172">
    <property type="protein sequence ID" value="CDE33305.1"/>
    <property type="molecule type" value="Genomic_DNA"/>
</dbReference>